<keyword evidence="6 8" id="KW-1133">Transmembrane helix</keyword>
<feature type="transmembrane region" description="Helical" evidence="8">
    <location>
        <begin position="415"/>
        <end position="437"/>
    </location>
</feature>
<dbReference type="GO" id="GO:0005886">
    <property type="term" value="C:plasma membrane"/>
    <property type="evidence" value="ECO:0007669"/>
    <property type="project" value="UniProtKB-SubCell"/>
</dbReference>
<evidence type="ECO:0000256" key="1">
    <source>
        <dbReference type="ARBA" id="ARBA00004651"/>
    </source>
</evidence>
<evidence type="ECO:0000256" key="3">
    <source>
        <dbReference type="ARBA" id="ARBA00022448"/>
    </source>
</evidence>
<feature type="transmembrane region" description="Helical" evidence="8">
    <location>
        <begin position="189"/>
        <end position="218"/>
    </location>
</feature>
<evidence type="ECO:0000259" key="9">
    <source>
        <dbReference type="PROSITE" id="PS50928"/>
    </source>
</evidence>
<evidence type="ECO:0000313" key="11">
    <source>
        <dbReference type="Proteomes" id="UP000528824"/>
    </source>
</evidence>
<organism evidence="10 11">
    <name type="scientific">Rhizobium lentis</name>
    <dbReference type="NCBI Taxonomy" id="1138194"/>
    <lineage>
        <taxon>Bacteria</taxon>
        <taxon>Pseudomonadati</taxon>
        <taxon>Pseudomonadota</taxon>
        <taxon>Alphaproteobacteria</taxon>
        <taxon>Hyphomicrobiales</taxon>
        <taxon>Rhizobiaceae</taxon>
        <taxon>Rhizobium/Agrobacterium group</taxon>
        <taxon>Rhizobium</taxon>
    </lineage>
</organism>
<dbReference type="Gene3D" id="1.10.3720.10">
    <property type="entry name" value="MetI-like"/>
    <property type="match status" value="2"/>
</dbReference>
<sequence length="587" mass="63757">MEIVQKLGRMPIVLVVPALAILLSVVGLPLFQLFLDSFNAPEFSITNYQAFFGKSGWPVLIQTITISLVVTAICLIVGYPLAYLIMSTSKRLRVILIVLIVLPWLTSALVRTYAWTVILGDHGVINSLLLDLGVISSPLSLIYNRFGAYVGMVHIMLPTMILPLLSVMNGIDKSLMEAARSMGARPFEAFWRIFVPLSLPGVRSGSLLVFVVCLGFYITPQALGGLREIMLATYIAETFRSTSNLPAIATSAFILLALAMLVLSIFGLDLSGGKASDASIVRTTWLNRINPLRRVADKATNHHRSKRWTAELYQSARPSVWARIVGGLYVVLAMAFLQFPGLVIVVMSFSAGAFLEFPPAGFSLKWYYVLLGDAGWMDAFLTSLKLGVAVAILSTITGTLAAYGIDRTSPRLRNILTMAIVTPITAPVIVMGVAAYFGLLHLGLIGSTIGVVLAHSGGAIALVVVTVSATFANFDKQLERAALSMRADPLRTFVRVTLPLIRPGIIGGAMFAFISSFDEVIVTSLVGGFSVYTLPLKMLENLKQQIDPTLAAVGSLLTLMPLLWLVALYLTWWRKRLTSQTSSLKEA</sequence>
<dbReference type="GO" id="GO:0055085">
    <property type="term" value="P:transmembrane transport"/>
    <property type="evidence" value="ECO:0007669"/>
    <property type="project" value="InterPro"/>
</dbReference>
<reference evidence="10 11" key="1">
    <citation type="submission" date="2020-08" db="EMBL/GenBank/DDBJ databases">
        <title>Genomic Encyclopedia of Type Strains, Phase IV (KMG-V): Genome sequencing to study the core and pangenomes of soil and plant-associated prokaryotes.</title>
        <authorList>
            <person name="Whitman W."/>
        </authorList>
    </citation>
    <scope>NUCLEOTIDE SEQUENCE [LARGE SCALE GENOMIC DNA]</scope>
    <source>
        <strain evidence="10 11">SEMIA 4034</strain>
    </source>
</reference>
<evidence type="ECO:0000256" key="8">
    <source>
        <dbReference type="RuleBase" id="RU363032"/>
    </source>
</evidence>
<dbReference type="Pfam" id="PF00528">
    <property type="entry name" value="BPD_transp_1"/>
    <property type="match status" value="2"/>
</dbReference>
<name>A0A7W8XL06_9HYPH</name>
<feature type="domain" description="ABC transmembrane type-1" evidence="9">
    <location>
        <begin position="60"/>
        <end position="267"/>
    </location>
</feature>
<evidence type="ECO:0000313" key="10">
    <source>
        <dbReference type="EMBL" id="MBB5564776.1"/>
    </source>
</evidence>
<dbReference type="PANTHER" id="PTHR42929">
    <property type="entry name" value="INNER MEMBRANE ABC TRANSPORTER PERMEASE PROTEIN YDCU-RELATED-RELATED"/>
    <property type="match status" value="1"/>
</dbReference>
<feature type="transmembrane region" description="Helical" evidence="8">
    <location>
        <begin position="12"/>
        <end position="35"/>
    </location>
</feature>
<gene>
    <name evidence="10" type="ORF">GGI59_006486</name>
</gene>
<feature type="transmembrane region" description="Helical" evidence="8">
    <location>
        <begin position="55"/>
        <end position="82"/>
    </location>
</feature>
<dbReference type="Proteomes" id="UP000528824">
    <property type="component" value="Unassembled WGS sequence"/>
</dbReference>
<evidence type="ECO:0000256" key="7">
    <source>
        <dbReference type="ARBA" id="ARBA00023136"/>
    </source>
</evidence>
<feature type="transmembrane region" description="Helical" evidence="8">
    <location>
        <begin position="375"/>
        <end position="403"/>
    </location>
</feature>
<evidence type="ECO:0000256" key="4">
    <source>
        <dbReference type="ARBA" id="ARBA00022475"/>
    </source>
</evidence>
<comment type="similarity">
    <text evidence="2">Belongs to the binding-protein-dependent transport system permease family. CysTW subfamily.</text>
</comment>
<keyword evidence="3 8" id="KW-0813">Transport</keyword>
<dbReference type="AlphaFoldDB" id="A0A7W8XL06"/>
<comment type="subcellular location">
    <subcellularLocation>
        <location evidence="1 8">Cell membrane</location>
        <topology evidence="1 8">Multi-pass membrane protein</topology>
    </subcellularLocation>
</comment>
<feature type="transmembrane region" description="Helical" evidence="8">
    <location>
        <begin position="327"/>
        <end position="355"/>
    </location>
</feature>
<keyword evidence="7 8" id="KW-0472">Membrane</keyword>
<dbReference type="InterPro" id="IPR035906">
    <property type="entry name" value="MetI-like_sf"/>
</dbReference>
<protein>
    <submittedName>
        <fullName evidence="10">Putative spermidine/putrescine transport system permease protein</fullName>
    </submittedName>
</protein>
<dbReference type="SUPFAM" id="SSF161098">
    <property type="entry name" value="MetI-like"/>
    <property type="match status" value="2"/>
</dbReference>
<keyword evidence="4" id="KW-1003">Cell membrane</keyword>
<feature type="transmembrane region" description="Helical" evidence="8">
    <location>
        <begin position="146"/>
        <end position="168"/>
    </location>
</feature>
<dbReference type="InterPro" id="IPR000515">
    <property type="entry name" value="MetI-like"/>
</dbReference>
<evidence type="ECO:0000256" key="6">
    <source>
        <dbReference type="ARBA" id="ARBA00022989"/>
    </source>
</evidence>
<evidence type="ECO:0000256" key="2">
    <source>
        <dbReference type="ARBA" id="ARBA00007069"/>
    </source>
</evidence>
<dbReference type="PROSITE" id="PS50928">
    <property type="entry name" value="ABC_TM1"/>
    <property type="match status" value="2"/>
</dbReference>
<feature type="transmembrane region" description="Helical" evidence="8">
    <location>
        <begin position="449"/>
        <end position="472"/>
    </location>
</feature>
<feature type="transmembrane region" description="Helical" evidence="8">
    <location>
        <begin position="94"/>
        <end position="114"/>
    </location>
</feature>
<accession>A0A7W8XL06</accession>
<dbReference type="RefSeq" id="WP_183920366.1">
    <property type="nucleotide sequence ID" value="NZ_JACHBB010000031.1"/>
</dbReference>
<dbReference type="PANTHER" id="PTHR42929:SF5">
    <property type="entry name" value="ABC TRANSPORTER PERMEASE PROTEIN"/>
    <property type="match status" value="1"/>
</dbReference>
<comment type="caution">
    <text evidence="10">The sequence shown here is derived from an EMBL/GenBank/DDBJ whole genome shotgun (WGS) entry which is preliminary data.</text>
</comment>
<keyword evidence="5 8" id="KW-0812">Transmembrane</keyword>
<feature type="transmembrane region" description="Helical" evidence="8">
    <location>
        <begin position="247"/>
        <end position="268"/>
    </location>
</feature>
<feature type="transmembrane region" description="Helical" evidence="8">
    <location>
        <begin position="493"/>
        <end position="514"/>
    </location>
</feature>
<dbReference type="EMBL" id="JACHBC010000031">
    <property type="protein sequence ID" value="MBB5564776.1"/>
    <property type="molecule type" value="Genomic_DNA"/>
</dbReference>
<keyword evidence="11" id="KW-1185">Reference proteome</keyword>
<feature type="domain" description="ABC transmembrane type-1" evidence="9">
    <location>
        <begin position="380"/>
        <end position="569"/>
    </location>
</feature>
<dbReference type="CDD" id="cd06261">
    <property type="entry name" value="TM_PBP2"/>
    <property type="match status" value="2"/>
</dbReference>
<proteinExistence type="inferred from homology"/>
<feature type="transmembrane region" description="Helical" evidence="8">
    <location>
        <begin position="550"/>
        <end position="572"/>
    </location>
</feature>
<evidence type="ECO:0000256" key="5">
    <source>
        <dbReference type="ARBA" id="ARBA00022692"/>
    </source>
</evidence>